<evidence type="ECO:0000256" key="6">
    <source>
        <dbReference type="ARBA" id="ARBA00023098"/>
    </source>
</evidence>
<dbReference type="PROSITE" id="PS51257">
    <property type="entry name" value="PROKAR_LIPOPROTEIN"/>
    <property type="match status" value="1"/>
</dbReference>
<evidence type="ECO:0000256" key="9">
    <source>
        <dbReference type="HAMAP-Rule" id="MF_01815"/>
    </source>
</evidence>
<dbReference type="InterPro" id="IPR013751">
    <property type="entry name" value="ACP_syn_III_N"/>
</dbReference>
<dbReference type="CDD" id="cd00830">
    <property type="entry name" value="KAS_III"/>
    <property type="match status" value="1"/>
</dbReference>
<proteinExistence type="inferred from homology"/>
<dbReference type="NCBIfam" id="NF006829">
    <property type="entry name" value="PRK09352.1"/>
    <property type="match status" value="1"/>
</dbReference>
<evidence type="ECO:0000256" key="5">
    <source>
        <dbReference type="ARBA" id="ARBA00022832"/>
    </source>
</evidence>
<dbReference type="SUPFAM" id="SSF53901">
    <property type="entry name" value="Thiolase-like"/>
    <property type="match status" value="1"/>
</dbReference>
<sequence length="351" mass="36431">MARQPAPAVPAAVITGIGACLPPRAVGNDEIARGLDTSDAWIRARIGIRERRHVDPPTSTGDLAVQAGRLALKADGDSRVDAVVLTSTTPDWNFCPATAPAVAARLGLGGVGAFDVTAACSGFLYSLSLASGLIAAGTARRVLVIGAETLSLIRDPLDRNTAAILGDGAGAVVLRAGERAEPGAVGPCVLGSDGDLAELLQVPAGGSRQRSAGTVPDRADRYLRMRGKETYRHAVQRMRQASLDALERTGWDLADVDRLAAHQANARICDSVAEKLGIEPERRLANIDRVGNTGAASIPLLLAESALSGALRPGHRSLLVAFGSGLTWAATTLVWPDVTALTETAAQDDPR</sequence>
<keyword evidence="3 9" id="KW-0444">Lipid biosynthesis</keyword>
<keyword evidence="2 9" id="KW-0963">Cytoplasm</keyword>
<dbReference type="Proteomes" id="UP000318103">
    <property type="component" value="Unassembled WGS sequence"/>
</dbReference>
<dbReference type="PANTHER" id="PTHR34069">
    <property type="entry name" value="3-OXOACYL-[ACYL-CARRIER-PROTEIN] SYNTHASE 3"/>
    <property type="match status" value="1"/>
</dbReference>
<dbReference type="RefSeq" id="WP_055708323.1">
    <property type="nucleotide sequence ID" value="NZ_JBPJFI010000001.1"/>
</dbReference>
<dbReference type="Pfam" id="PF08541">
    <property type="entry name" value="ACP_syn_III_C"/>
    <property type="match status" value="1"/>
</dbReference>
<keyword evidence="13" id="KW-1185">Reference proteome</keyword>
<dbReference type="EC" id="2.3.1.180" evidence="9"/>
<dbReference type="InterPro" id="IPR013747">
    <property type="entry name" value="ACP_syn_III_C"/>
</dbReference>
<keyword evidence="6 9" id="KW-0443">Lipid metabolism</keyword>
<keyword evidence="8 9" id="KW-0012">Acyltransferase</keyword>
<accession>A0A542UH00</accession>
<reference evidence="12 13" key="1">
    <citation type="submission" date="2019-06" db="EMBL/GenBank/DDBJ databases">
        <title>Sequencing the genomes of 1000 actinobacteria strains.</title>
        <authorList>
            <person name="Klenk H.-P."/>
        </authorList>
    </citation>
    <scope>NUCLEOTIDE SEQUENCE [LARGE SCALE GENOMIC DNA]</scope>
    <source>
        <strain evidence="12 13">DSM 41929</strain>
    </source>
</reference>
<organism evidence="12 13">
    <name type="scientific">Streptomyces puniciscabiei</name>
    <dbReference type="NCBI Taxonomy" id="164348"/>
    <lineage>
        <taxon>Bacteria</taxon>
        <taxon>Bacillati</taxon>
        <taxon>Actinomycetota</taxon>
        <taxon>Actinomycetes</taxon>
        <taxon>Kitasatosporales</taxon>
        <taxon>Streptomycetaceae</taxon>
        <taxon>Streptomyces</taxon>
    </lineage>
</organism>
<evidence type="ECO:0000313" key="12">
    <source>
        <dbReference type="EMBL" id="TQK98358.1"/>
    </source>
</evidence>
<gene>
    <name evidence="9" type="primary">fabH</name>
    <name evidence="12" type="ORF">FB563_3380</name>
</gene>
<dbReference type="Pfam" id="PF08545">
    <property type="entry name" value="ACP_syn_III"/>
    <property type="match status" value="1"/>
</dbReference>
<dbReference type="EMBL" id="VFNX01000001">
    <property type="protein sequence ID" value="TQK98358.1"/>
    <property type="molecule type" value="Genomic_DNA"/>
</dbReference>
<protein>
    <recommendedName>
        <fullName evidence="9">Beta-ketoacyl-[acyl-carrier-protein] synthase III</fullName>
        <shortName evidence="9">Beta-ketoacyl-ACP synthase III</shortName>
        <shortName evidence="9">KAS III</shortName>
        <ecNumber evidence="9">2.3.1.180</ecNumber>
    </recommendedName>
    <alternativeName>
        <fullName evidence="9">3-oxoacyl-[acyl-carrier-protein] synthase 3</fullName>
    </alternativeName>
    <alternativeName>
        <fullName evidence="9">3-oxoacyl-[acyl-carrier-protein] synthase III</fullName>
    </alternativeName>
</protein>
<dbReference type="InterPro" id="IPR016039">
    <property type="entry name" value="Thiolase-like"/>
</dbReference>
<evidence type="ECO:0000256" key="2">
    <source>
        <dbReference type="ARBA" id="ARBA00022490"/>
    </source>
</evidence>
<feature type="domain" description="Beta-ketoacyl-[acyl-carrier-protein] synthase III N-terminal" evidence="11">
    <location>
        <begin position="114"/>
        <end position="194"/>
    </location>
</feature>
<comment type="pathway">
    <text evidence="9">Lipid metabolism; fatty acid biosynthesis.</text>
</comment>
<evidence type="ECO:0000256" key="4">
    <source>
        <dbReference type="ARBA" id="ARBA00022679"/>
    </source>
</evidence>
<comment type="subunit">
    <text evidence="9">Homodimer.</text>
</comment>
<feature type="domain" description="Beta-ketoacyl-[acyl-carrier-protein] synthase III C-terminal" evidence="10">
    <location>
        <begin position="246"/>
        <end position="335"/>
    </location>
</feature>
<dbReference type="InterPro" id="IPR004655">
    <property type="entry name" value="FabH"/>
</dbReference>
<evidence type="ECO:0000256" key="1">
    <source>
        <dbReference type="ARBA" id="ARBA00008642"/>
    </source>
</evidence>
<evidence type="ECO:0000256" key="3">
    <source>
        <dbReference type="ARBA" id="ARBA00022516"/>
    </source>
</evidence>
<dbReference type="GO" id="GO:0044550">
    <property type="term" value="P:secondary metabolite biosynthetic process"/>
    <property type="evidence" value="ECO:0007669"/>
    <property type="project" value="TreeGrafter"/>
</dbReference>
<dbReference type="GO" id="GO:0033818">
    <property type="term" value="F:beta-ketoacyl-acyl-carrier-protein synthase III activity"/>
    <property type="evidence" value="ECO:0007669"/>
    <property type="project" value="UniProtKB-UniRule"/>
</dbReference>
<comment type="subcellular location">
    <subcellularLocation>
        <location evidence="9">Cytoplasm</location>
    </subcellularLocation>
</comment>
<comment type="catalytic activity">
    <reaction evidence="9">
        <text>malonyl-[ACP] + acetyl-CoA + H(+) = 3-oxobutanoyl-[ACP] + CO2 + CoA</text>
        <dbReference type="Rhea" id="RHEA:12080"/>
        <dbReference type="Rhea" id="RHEA-COMP:9623"/>
        <dbReference type="Rhea" id="RHEA-COMP:9625"/>
        <dbReference type="ChEBI" id="CHEBI:15378"/>
        <dbReference type="ChEBI" id="CHEBI:16526"/>
        <dbReference type="ChEBI" id="CHEBI:57287"/>
        <dbReference type="ChEBI" id="CHEBI:57288"/>
        <dbReference type="ChEBI" id="CHEBI:78449"/>
        <dbReference type="ChEBI" id="CHEBI:78450"/>
        <dbReference type="EC" id="2.3.1.180"/>
    </reaction>
</comment>
<keyword evidence="5 9" id="KW-0276">Fatty acid metabolism</keyword>
<feature type="region of interest" description="ACP-binding" evidence="9">
    <location>
        <begin position="263"/>
        <end position="267"/>
    </location>
</feature>
<comment type="similarity">
    <text evidence="1 9">Belongs to the thiolase-like superfamily. FabH family.</text>
</comment>
<comment type="caution">
    <text evidence="12">The sequence shown here is derived from an EMBL/GenBank/DDBJ whole genome shotgun (WGS) entry which is preliminary data.</text>
</comment>
<evidence type="ECO:0000313" key="13">
    <source>
        <dbReference type="Proteomes" id="UP000318103"/>
    </source>
</evidence>
<evidence type="ECO:0000259" key="11">
    <source>
        <dbReference type="Pfam" id="PF08545"/>
    </source>
</evidence>
<feature type="active site" evidence="9">
    <location>
        <position position="262"/>
    </location>
</feature>
<dbReference type="Gene3D" id="3.40.47.10">
    <property type="match status" value="1"/>
</dbReference>
<dbReference type="GO" id="GO:0004315">
    <property type="term" value="F:3-oxoacyl-[acyl-carrier-protein] synthase activity"/>
    <property type="evidence" value="ECO:0007669"/>
    <property type="project" value="InterPro"/>
</dbReference>
<dbReference type="PANTHER" id="PTHR34069:SF2">
    <property type="entry name" value="BETA-KETOACYL-[ACYL-CARRIER-PROTEIN] SYNTHASE III"/>
    <property type="match status" value="1"/>
</dbReference>
<evidence type="ECO:0000259" key="10">
    <source>
        <dbReference type="Pfam" id="PF08541"/>
    </source>
</evidence>
<dbReference type="UniPathway" id="UPA00094"/>
<keyword evidence="9" id="KW-0511">Multifunctional enzyme</keyword>
<dbReference type="GO" id="GO:0006633">
    <property type="term" value="P:fatty acid biosynthetic process"/>
    <property type="evidence" value="ECO:0007669"/>
    <property type="project" value="UniProtKB-UniRule"/>
</dbReference>
<dbReference type="GO" id="GO:0005737">
    <property type="term" value="C:cytoplasm"/>
    <property type="evidence" value="ECO:0007669"/>
    <property type="project" value="UniProtKB-SubCell"/>
</dbReference>
<comment type="function">
    <text evidence="9">Catalyzes the condensation reaction of fatty acid synthesis by the addition to an acyl acceptor of two carbons from malonyl-ACP. Catalyzes the first condensation reaction which initiates fatty acid synthesis and may therefore play a role in governing the total rate of fatty acid production. Possesses both acetoacetyl-ACP synthase and acetyl transacylase activities. Its substrate specificity determines the biosynthesis of branched-chain and/or straight-chain of fatty acids.</text>
</comment>
<feature type="active site" evidence="9">
    <location>
        <position position="120"/>
    </location>
</feature>
<feature type="active site" evidence="9">
    <location>
        <position position="292"/>
    </location>
</feature>
<keyword evidence="7 9" id="KW-0275">Fatty acid biosynthesis</keyword>
<dbReference type="AlphaFoldDB" id="A0A542UH00"/>
<dbReference type="HAMAP" id="MF_01815">
    <property type="entry name" value="FabH"/>
    <property type="match status" value="1"/>
</dbReference>
<name>A0A542UH00_9ACTN</name>
<evidence type="ECO:0000256" key="7">
    <source>
        <dbReference type="ARBA" id="ARBA00023160"/>
    </source>
</evidence>
<keyword evidence="4 9" id="KW-0808">Transferase</keyword>
<dbReference type="OrthoDB" id="9815506at2"/>
<evidence type="ECO:0000256" key="8">
    <source>
        <dbReference type="ARBA" id="ARBA00023315"/>
    </source>
</evidence>
<comment type="domain">
    <text evidence="9">The last Arg residue of the ACP-binding site is essential for the weak association between ACP/AcpP and FabH.</text>
</comment>